<keyword evidence="3" id="KW-0862">Zinc</keyword>
<sequence>MQRESVHDLVQRLAEDYPYMVDPYTTLVTMICSDGRGADAAVAALAAVLARGAWRGRPTAQASVAWRRAMQAAHALDEAAAERGVAARIVGQPSALPALVAALQDDSPASSAPQAVWLTFRSVAPGAALLRGPGLLANAAADALNKLAAEAPSAVAAALAAPSGGPRARALLQQLPLSLPAEAAGALSLAAARAAALGARAAALEALAAAAGQEAEAARPKACVACGQEAGPGVRLRPCAGCAGGPAGRVLYCGATCQGADWGRHKAFCKLAAAAAKEDAAAGSSEDC</sequence>
<dbReference type="InterPro" id="IPR002893">
    <property type="entry name" value="Znf_MYND"/>
</dbReference>
<keyword evidence="2 4" id="KW-0863">Zinc-finger</keyword>
<gene>
    <name evidence="6" type="ORF">Rsub_01830</name>
</gene>
<organism evidence="6 7">
    <name type="scientific">Raphidocelis subcapitata</name>
    <dbReference type="NCBI Taxonomy" id="307507"/>
    <lineage>
        <taxon>Eukaryota</taxon>
        <taxon>Viridiplantae</taxon>
        <taxon>Chlorophyta</taxon>
        <taxon>core chlorophytes</taxon>
        <taxon>Chlorophyceae</taxon>
        <taxon>CS clade</taxon>
        <taxon>Sphaeropleales</taxon>
        <taxon>Selenastraceae</taxon>
        <taxon>Raphidocelis</taxon>
    </lineage>
</organism>
<dbReference type="EMBL" id="BDRX01000008">
    <property type="protein sequence ID" value="GBF89113.1"/>
    <property type="molecule type" value="Genomic_DNA"/>
</dbReference>
<dbReference type="OrthoDB" id="341421at2759"/>
<accession>A0A2V0NU87</accession>
<dbReference type="Gene3D" id="6.10.140.2220">
    <property type="match status" value="1"/>
</dbReference>
<evidence type="ECO:0000313" key="6">
    <source>
        <dbReference type="EMBL" id="GBF89113.1"/>
    </source>
</evidence>
<protein>
    <recommendedName>
        <fullName evidence="5">MYND-type domain-containing protein</fullName>
    </recommendedName>
</protein>
<reference evidence="6 7" key="1">
    <citation type="journal article" date="2018" name="Sci. Rep.">
        <title>Raphidocelis subcapitata (=Pseudokirchneriella subcapitata) provides an insight into genome evolution and environmental adaptations in the Sphaeropleales.</title>
        <authorList>
            <person name="Suzuki S."/>
            <person name="Yamaguchi H."/>
            <person name="Nakajima N."/>
            <person name="Kawachi M."/>
        </authorList>
    </citation>
    <scope>NUCLEOTIDE SEQUENCE [LARGE SCALE GENOMIC DNA]</scope>
    <source>
        <strain evidence="6 7">NIES-35</strain>
    </source>
</reference>
<evidence type="ECO:0000259" key="5">
    <source>
        <dbReference type="PROSITE" id="PS50865"/>
    </source>
</evidence>
<dbReference type="InParanoid" id="A0A2V0NU87"/>
<evidence type="ECO:0000313" key="7">
    <source>
        <dbReference type="Proteomes" id="UP000247498"/>
    </source>
</evidence>
<dbReference type="PROSITE" id="PS50865">
    <property type="entry name" value="ZF_MYND_2"/>
    <property type="match status" value="1"/>
</dbReference>
<dbReference type="Proteomes" id="UP000247498">
    <property type="component" value="Unassembled WGS sequence"/>
</dbReference>
<proteinExistence type="predicted"/>
<keyword evidence="7" id="KW-1185">Reference proteome</keyword>
<name>A0A2V0NU87_9CHLO</name>
<dbReference type="SUPFAM" id="SSF144232">
    <property type="entry name" value="HIT/MYND zinc finger-like"/>
    <property type="match status" value="1"/>
</dbReference>
<evidence type="ECO:0000256" key="3">
    <source>
        <dbReference type="ARBA" id="ARBA00022833"/>
    </source>
</evidence>
<comment type="caution">
    <text evidence="6">The sequence shown here is derived from an EMBL/GenBank/DDBJ whole genome shotgun (WGS) entry which is preliminary data.</text>
</comment>
<evidence type="ECO:0000256" key="2">
    <source>
        <dbReference type="ARBA" id="ARBA00022771"/>
    </source>
</evidence>
<dbReference type="Pfam" id="PF01753">
    <property type="entry name" value="zf-MYND"/>
    <property type="match status" value="1"/>
</dbReference>
<dbReference type="AlphaFoldDB" id="A0A2V0NU87"/>
<feature type="domain" description="MYND-type" evidence="5">
    <location>
        <begin position="223"/>
        <end position="269"/>
    </location>
</feature>
<evidence type="ECO:0000256" key="1">
    <source>
        <dbReference type="ARBA" id="ARBA00022723"/>
    </source>
</evidence>
<dbReference type="GO" id="GO:0008270">
    <property type="term" value="F:zinc ion binding"/>
    <property type="evidence" value="ECO:0007669"/>
    <property type="project" value="UniProtKB-KW"/>
</dbReference>
<keyword evidence="1" id="KW-0479">Metal-binding</keyword>
<evidence type="ECO:0000256" key="4">
    <source>
        <dbReference type="PROSITE-ProRule" id="PRU00134"/>
    </source>
</evidence>